<dbReference type="EMBL" id="BGPR01000166">
    <property type="protein sequence ID" value="GBM01221.1"/>
    <property type="molecule type" value="Genomic_DNA"/>
</dbReference>
<dbReference type="Proteomes" id="UP000499080">
    <property type="component" value="Unassembled WGS sequence"/>
</dbReference>
<comment type="caution">
    <text evidence="1">The sequence shown here is derived from an EMBL/GenBank/DDBJ whole genome shotgun (WGS) entry which is preliminary data.</text>
</comment>
<evidence type="ECO:0000313" key="2">
    <source>
        <dbReference type="Proteomes" id="UP000499080"/>
    </source>
</evidence>
<gene>
    <name evidence="1" type="ORF">AVEN_253619_1</name>
</gene>
<name>A0A4Y2C9X1_ARAVE</name>
<protein>
    <submittedName>
        <fullName evidence="1">Uncharacterized protein</fullName>
    </submittedName>
</protein>
<accession>A0A4Y2C9X1</accession>
<organism evidence="1 2">
    <name type="scientific">Araneus ventricosus</name>
    <name type="common">Orbweaver spider</name>
    <name type="synonym">Epeira ventricosa</name>
    <dbReference type="NCBI Taxonomy" id="182803"/>
    <lineage>
        <taxon>Eukaryota</taxon>
        <taxon>Metazoa</taxon>
        <taxon>Ecdysozoa</taxon>
        <taxon>Arthropoda</taxon>
        <taxon>Chelicerata</taxon>
        <taxon>Arachnida</taxon>
        <taxon>Araneae</taxon>
        <taxon>Araneomorphae</taxon>
        <taxon>Entelegynae</taxon>
        <taxon>Araneoidea</taxon>
        <taxon>Araneidae</taxon>
        <taxon>Araneus</taxon>
    </lineage>
</organism>
<keyword evidence="2" id="KW-1185">Reference proteome</keyword>
<dbReference type="AlphaFoldDB" id="A0A4Y2C9X1"/>
<reference evidence="1 2" key="1">
    <citation type="journal article" date="2019" name="Sci. Rep.">
        <title>Orb-weaving spider Araneus ventricosus genome elucidates the spidroin gene catalogue.</title>
        <authorList>
            <person name="Kono N."/>
            <person name="Nakamura H."/>
            <person name="Ohtoshi R."/>
            <person name="Moran D.A.P."/>
            <person name="Shinohara A."/>
            <person name="Yoshida Y."/>
            <person name="Fujiwara M."/>
            <person name="Mori M."/>
            <person name="Tomita M."/>
            <person name="Arakawa K."/>
        </authorList>
    </citation>
    <scope>NUCLEOTIDE SEQUENCE [LARGE SCALE GENOMIC DNA]</scope>
</reference>
<proteinExistence type="predicted"/>
<evidence type="ECO:0000313" key="1">
    <source>
        <dbReference type="EMBL" id="GBM01221.1"/>
    </source>
</evidence>
<sequence>MSKTDDPWGMLFTTSVRFPPSPDITSKRSSLSLKREEEELYRFFLFTVDILSDEQTSIKVWLRHISHEFNYRVKTQLTFCCD</sequence>